<dbReference type="EMBL" id="FOQD01000007">
    <property type="protein sequence ID" value="SFI28779.1"/>
    <property type="molecule type" value="Genomic_DNA"/>
</dbReference>
<organism evidence="2 3">
    <name type="scientific">Planctomicrobium piriforme</name>
    <dbReference type="NCBI Taxonomy" id="1576369"/>
    <lineage>
        <taxon>Bacteria</taxon>
        <taxon>Pseudomonadati</taxon>
        <taxon>Planctomycetota</taxon>
        <taxon>Planctomycetia</taxon>
        <taxon>Planctomycetales</taxon>
        <taxon>Planctomycetaceae</taxon>
        <taxon>Planctomicrobium</taxon>
    </lineage>
</organism>
<dbReference type="GO" id="GO:0016989">
    <property type="term" value="F:sigma factor antagonist activity"/>
    <property type="evidence" value="ECO:0007669"/>
    <property type="project" value="TreeGrafter"/>
</dbReference>
<feature type="transmembrane region" description="Helical" evidence="1">
    <location>
        <begin position="87"/>
        <end position="106"/>
    </location>
</feature>
<gene>
    <name evidence="2" type="ORF">SAMN05421753_107189</name>
</gene>
<keyword evidence="1" id="KW-1133">Transmembrane helix</keyword>
<dbReference type="InterPro" id="IPR012373">
    <property type="entry name" value="Ferrdict_sens_TM"/>
</dbReference>
<accession>A0A1I3GZB9</accession>
<dbReference type="RefSeq" id="WP_092050084.1">
    <property type="nucleotide sequence ID" value="NZ_FOQD01000007.1"/>
</dbReference>
<keyword evidence="3" id="KW-1185">Reference proteome</keyword>
<evidence type="ECO:0000313" key="2">
    <source>
        <dbReference type="EMBL" id="SFI28779.1"/>
    </source>
</evidence>
<keyword evidence="1" id="KW-0472">Membrane</keyword>
<evidence type="ECO:0000256" key="1">
    <source>
        <dbReference type="SAM" id="Phobius"/>
    </source>
</evidence>
<dbReference type="AlphaFoldDB" id="A0A1I3GZB9"/>
<reference evidence="3" key="1">
    <citation type="submission" date="2016-10" db="EMBL/GenBank/DDBJ databases">
        <authorList>
            <person name="Varghese N."/>
            <person name="Submissions S."/>
        </authorList>
    </citation>
    <scope>NUCLEOTIDE SEQUENCE [LARGE SCALE GENOMIC DNA]</scope>
    <source>
        <strain evidence="3">DSM 26348</strain>
    </source>
</reference>
<proteinExistence type="predicted"/>
<keyword evidence="1" id="KW-0812">Transmembrane</keyword>
<dbReference type="STRING" id="1576369.SAMN05421753_107189"/>
<dbReference type="PANTHER" id="PTHR30273:SF2">
    <property type="entry name" value="PROTEIN FECR"/>
    <property type="match status" value="1"/>
</dbReference>
<name>A0A1I3GZB9_9PLAN</name>
<dbReference type="Proteomes" id="UP000199518">
    <property type="component" value="Unassembled WGS sequence"/>
</dbReference>
<dbReference type="OrthoDB" id="226716at2"/>
<evidence type="ECO:0008006" key="4">
    <source>
        <dbReference type="Google" id="ProtNLM"/>
    </source>
</evidence>
<evidence type="ECO:0000313" key="3">
    <source>
        <dbReference type="Proteomes" id="UP000199518"/>
    </source>
</evidence>
<protein>
    <recommendedName>
        <fullName evidence="4">FecR protein</fullName>
    </recommendedName>
</protein>
<sequence length="534" mass="57775">MTDKTLPQEFNSLIDALLNDSITPAQHAQLQAILSDNPTAQAAYFEYIELHLGLKRLTALSAGPAPVSVRASEVPGSHRRSRRPLRGWRLAGTSLAALLLLAAIVLPKIFPPPAAPMAVVEQQTVPARQAIFSQIANAELFGEMMPAVHSELPFGRQYALIKGQVELQFPQGAKTVIQSPAVFLVESPDRLNLKIGGCSVHAPAGAEGFQVVTPRSEIVDLGTRFFVGVNDVGDAELQVIEGAAKIQTSDGGERLTQTIVKGEAVKAGNSRPEPQRIPFESEAYQPQLPDRVVSYEAAPVGAGPAVRDLVNVTVQRGGITRQYAVDELIGVDVLHFAAGRNTHNVTWDREYPADPASTLSGDVALTTGLLNPGGRREETAATPIDDFRQRQGLAIQFREPIKNGPGPDVVLFEIQSPIYPAEGDHFRVSPLQPEAGLHEHRVDRFDITLKSRDARQVAPFRLSHFQNAPKSLDDLKHPEPRSTDSFALPFSALAVGIDLSDLGYPPESPVAGLFFEDAGDDEHYFDPVFIAGLP</sequence>
<dbReference type="PANTHER" id="PTHR30273">
    <property type="entry name" value="PERIPLASMIC SIGNAL SENSOR AND SIGMA FACTOR ACTIVATOR FECR-RELATED"/>
    <property type="match status" value="1"/>
</dbReference>